<protein>
    <submittedName>
        <fullName evidence="1">Uncharacterized protein</fullName>
    </submittedName>
</protein>
<dbReference type="EMBL" id="SFBK01000066">
    <property type="protein sequence ID" value="TRU28370.1"/>
    <property type="molecule type" value="Genomic_DNA"/>
</dbReference>
<organism evidence="1 2">
    <name type="scientific">Microcystis aeruginosa Ma_QC_B_20070730_S2</name>
    <dbReference type="NCBI Taxonomy" id="2486256"/>
    <lineage>
        <taxon>Bacteria</taxon>
        <taxon>Bacillati</taxon>
        <taxon>Cyanobacteriota</taxon>
        <taxon>Cyanophyceae</taxon>
        <taxon>Oscillatoriophycideae</taxon>
        <taxon>Chroococcales</taxon>
        <taxon>Microcystaceae</taxon>
        <taxon>Microcystis</taxon>
    </lineage>
</organism>
<accession>A0A552E1H9</accession>
<proteinExistence type="predicted"/>
<evidence type="ECO:0000313" key="1">
    <source>
        <dbReference type="EMBL" id="TRU28370.1"/>
    </source>
</evidence>
<dbReference type="AlphaFoldDB" id="A0A552E1H9"/>
<reference evidence="1 2" key="1">
    <citation type="submission" date="2019-01" db="EMBL/GenBank/DDBJ databases">
        <title>Coherence of Microcystis species and biogeography revealed through population genomics.</title>
        <authorList>
            <person name="Perez-Carrascal O.M."/>
            <person name="Terrat Y."/>
            <person name="Giani A."/>
            <person name="Fortin N."/>
            <person name="Tromas N."/>
            <person name="Shapiro B.J."/>
        </authorList>
    </citation>
    <scope>NUCLEOTIDE SEQUENCE [LARGE SCALE GENOMIC DNA]</scope>
    <source>
        <strain evidence="1">Ma_QC_B_20070730_S2</strain>
    </source>
</reference>
<dbReference type="Proteomes" id="UP000320551">
    <property type="component" value="Unassembled WGS sequence"/>
</dbReference>
<comment type="caution">
    <text evidence="1">The sequence shown here is derived from an EMBL/GenBank/DDBJ whole genome shotgun (WGS) entry which is preliminary data.</text>
</comment>
<sequence>MAQRILNIGNTQIVSGSEVMTVGEGGEHVRSLWLSVPVFASRPDITVTIFAADDMPNPGVTFAPWAVQYVPQNGVDGMDLIAISAAATEPGYAVSAEVANVVCSYIVIGDKE</sequence>
<evidence type="ECO:0000313" key="2">
    <source>
        <dbReference type="Proteomes" id="UP000320551"/>
    </source>
</evidence>
<name>A0A552E1H9_MICAE</name>
<gene>
    <name evidence="1" type="ORF">EWV80_05475</name>
</gene>